<reference evidence="7" key="1">
    <citation type="submission" date="2021-09" db="EMBL/GenBank/DDBJ databases">
        <authorList>
            <consortium name="AG Swart"/>
            <person name="Singh M."/>
            <person name="Singh A."/>
            <person name="Seah K."/>
            <person name="Emmerich C."/>
        </authorList>
    </citation>
    <scope>NUCLEOTIDE SEQUENCE</scope>
    <source>
        <strain evidence="7">ATCC30299</strain>
    </source>
</reference>
<keyword evidence="3 6" id="KW-1133">Transmembrane helix</keyword>
<comment type="caution">
    <text evidence="7">The sequence shown here is derived from an EMBL/GenBank/DDBJ whole genome shotgun (WGS) entry which is preliminary data.</text>
</comment>
<evidence type="ECO:0000256" key="3">
    <source>
        <dbReference type="ARBA" id="ARBA00022989"/>
    </source>
</evidence>
<dbReference type="Proteomes" id="UP001162131">
    <property type="component" value="Unassembled WGS sequence"/>
</dbReference>
<evidence type="ECO:0008006" key="9">
    <source>
        <dbReference type="Google" id="ProtNLM"/>
    </source>
</evidence>
<evidence type="ECO:0000256" key="1">
    <source>
        <dbReference type="ARBA" id="ARBA00022692"/>
    </source>
</evidence>
<dbReference type="InterPro" id="IPR019013">
    <property type="entry name" value="Vma21"/>
</dbReference>
<evidence type="ECO:0000256" key="4">
    <source>
        <dbReference type="ARBA" id="ARBA00023136"/>
    </source>
</evidence>
<evidence type="ECO:0000313" key="8">
    <source>
        <dbReference type="Proteomes" id="UP001162131"/>
    </source>
</evidence>
<dbReference type="EMBL" id="CAJZBQ010000039">
    <property type="protein sequence ID" value="CAG9325648.1"/>
    <property type="molecule type" value="Genomic_DNA"/>
</dbReference>
<keyword evidence="5" id="KW-0968">Cytoplasmic vesicle</keyword>
<keyword evidence="2" id="KW-0256">Endoplasmic reticulum</keyword>
<protein>
    <recommendedName>
        <fullName evidence="9">Vacuolar ATPase assembly integral membrane protein VMA21 homolog</fullName>
    </recommendedName>
</protein>
<dbReference type="Pfam" id="PF09446">
    <property type="entry name" value="VMA21"/>
    <property type="match status" value="1"/>
</dbReference>
<organism evidence="7 8">
    <name type="scientific">Blepharisma stoltei</name>
    <dbReference type="NCBI Taxonomy" id="1481888"/>
    <lineage>
        <taxon>Eukaryota</taxon>
        <taxon>Sar</taxon>
        <taxon>Alveolata</taxon>
        <taxon>Ciliophora</taxon>
        <taxon>Postciliodesmatophora</taxon>
        <taxon>Heterotrichea</taxon>
        <taxon>Heterotrichida</taxon>
        <taxon>Blepharismidae</taxon>
        <taxon>Blepharisma</taxon>
    </lineage>
</organism>
<dbReference type="GO" id="GO:0070072">
    <property type="term" value="P:vacuolar proton-transporting V-type ATPase complex assembly"/>
    <property type="evidence" value="ECO:0007669"/>
    <property type="project" value="InterPro"/>
</dbReference>
<sequence>MLSRFEPTALRTFIITTLSIIVFPVMTYYIASYLTSDFLPSNQIIISGFSAVFAVHIVIGCFLFKVYKDEIVKNK</sequence>
<keyword evidence="1 6" id="KW-0812">Transmembrane</keyword>
<keyword evidence="8" id="KW-1185">Reference proteome</keyword>
<proteinExistence type="predicted"/>
<evidence type="ECO:0000313" key="7">
    <source>
        <dbReference type="EMBL" id="CAG9325648.1"/>
    </source>
</evidence>
<keyword evidence="4 6" id="KW-0472">Membrane</keyword>
<dbReference type="AlphaFoldDB" id="A0AAU9JI47"/>
<gene>
    <name evidence="7" type="ORF">BSTOLATCC_MIC39448</name>
</gene>
<evidence type="ECO:0000256" key="2">
    <source>
        <dbReference type="ARBA" id="ARBA00022824"/>
    </source>
</evidence>
<name>A0AAU9JI47_9CILI</name>
<evidence type="ECO:0000256" key="6">
    <source>
        <dbReference type="SAM" id="Phobius"/>
    </source>
</evidence>
<dbReference type="GO" id="GO:0031410">
    <property type="term" value="C:cytoplasmic vesicle"/>
    <property type="evidence" value="ECO:0007669"/>
    <property type="project" value="UniProtKB-KW"/>
</dbReference>
<evidence type="ECO:0000256" key="5">
    <source>
        <dbReference type="ARBA" id="ARBA00023329"/>
    </source>
</evidence>
<feature type="transmembrane region" description="Helical" evidence="6">
    <location>
        <begin position="43"/>
        <end position="67"/>
    </location>
</feature>
<feature type="transmembrane region" description="Helical" evidence="6">
    <location>
        <begin position="12"/>
        <end position="31"/>
    </location>
</feature>
<accession>A0AAU9JI47</accession>